<dbReference type="EMBL" id="MWWT01000001">
    <property type="protein sequence ID" value="OZG54747.1"/>
    <property type="molecule type" value="Genomic_DNA"/>
</dbReference>
<reference evidence="2 3" key="1">
    <citation type="journal article" date="2017" name="BMC Genomics">
        <title>Comparative genomic and phylogenomic analyses of the Bifidobacteriaceae family.</title>
        <authorList>
            <person name="Lugli G.A."/>
            <person name="Milani C."/>
            <person name="Turroni F."/>
            <person name="Duranti S."/>
            <person name="Mancabelli L."/>
            <person name="Mangifesta M."/>
            <person name="Ferrario C."/>
            <person name="Modesto M."/>
            <person name="Mattarelli P."/>
            <person name="Jiri K."/>
            <person name="van Sinderen D."/>
            <person name="Ventura M."/>
        </authorList>
    </citation>
    <scope>NUCLEOTIDE SEQUENCE [LARGE SCALE GENOMIC DNA]</scope>
    <source>
        <strain evidence="2 3">DSM 24762</strain>
    </source>
</reference>
<evidence type="ECO:0000256" key="1">
    <source>
        <dbReference type="SAM" id="Phobius"/>
    </source>
</evidence>
<protein>
    <submittedName>
        <fullName evidence="2">Uncharacterized protein</fullName>
    </submittedName>
</protein>
<evidence type="ECO:0000313" key="3">
    <source>
        <dbReference type="Proteomes" id="UP000243657"/>
    </source>
</evidence>
<organism evidence="2 3">
    <name type="scientific">Alloscardovia macacae</name>
    <dbReference type="NCBI Taxonomy" id="1160091"/>
    <lineage>
        <taxon>Bacteria</taxon>
        <taxon>Bacillati</taxon>
        <taxon>Actinomycetota</taxon>
        <taxon>Actinomycetes</taxon>
        <taxon>Bifidobacteriales</taxon>
        <taxon>Bifidobacteriaceae</taxon>
        <taxon>Alloscardovia</taxon>
    </lineage>
</organism>
<keyword evidence="1" id="KW-0472">Membrane</keyword>
<keyword evidence="1" id="KW-0812">Transmembrane</keyword>
<accession>A0A261F6H9</accession>
<keyword evidence="3" id="KW-1185">Reference proteome</keyword>
<evidence type="ECO:0000313" key="2">
    <source>
        <dbReference type="EMBL" id="OZG54747.1"/>
    </source>
</evidence>
<sequence length="105" mass="11769">MTTLTLTILISSCFVGLALGVLFGAFPLKSTQMTRKQESYGSALSFLSLGLFLALVITKNDWASYAFIGFMLVGFGVAKIPAVHLWFVQRFKIFRPKNMRTLKKR</sequence>
<keyword evidence="1" id="KW-1133">Transmembrane helix</keyword>
<gene>
    <name evidence="2" type="ORF">ALMA_0072</name>
</gene>
<feature type="transmembrane region" description="Helical" evidence="1">
    <location>
        <begin position="6"/>
        <end position="28"/>
    </location>
</feature>
<name>A0A261F6H9_9BIFI</name>
<proteinExistence type="predicted"/>
<dbReference type="AlphaFoldDB" id="A0A261F6H9"/>
<comment type="caution">
    <text evidence="2">The sequence shown here is derived from an EMBL/GenBank/DDBJ whole genome shotgun (WGS) entry which is preliminary data.</text>
</comment>
<feature type="transmembrane region" description="Helical" evidence="1">
    <location>
        <begin position="64"/>
        <end position="88"/>
    </location>
</feature>
<feature type="transmembrane region" description="Helical" evidence="1">
    <location>
        <begin position="40"/>
        <end position="58"/>
    </location>
</feature>
<dbReference type="RefSeq" id="WP_094725903.1">
    <property type="nucleotide sequence ID" value="NZ_JBHLWS010000010.1"/>
</dbReference>
<dbReference type="Proteomes" id="UP000243657">
    <property type="component" value="Unassembled WGS sequence"/>
</dbReference>